<keyword evidence="2 5" id="KW-0645">Protease</keyword>
<evidence type="ECO:0000256" key="3">
    <source>
        <dbReference type="ARBA" id="ARBA00022801"/>
    </source>
</evidence>
<dbReference type="SUPFAM" id="SSF50156">
    <property type="entry name" value="PDZ domain-like"/>
    <property type="match status" value="1"/>
</dbReference>
<dbReference type="Gene3D" id="2.30.42.10">
    <property type="match status" value="1"/>
</dbReference>
<feature type="region of interest" description="Disordered" evidence="6">
    <location>
        <begin position="456"/>
        <end position="488"/>
    </location>
</feature>
<name>A0A290QFB2_9BACT</name>
<feature type="domain" description="PDZ" evidence="7">
    <location>
        <begin position="39"/>
        <end position="107"/>
    </location>
</feature>
<dbReference type="Pfam" id="PF03572">
    <property type="entry name" value="Peptidase_S41"/>
    <property type="match status" value="1"/>
</dbReference>
<evidence type="ECO:0000256" key="6">
    <source>
        <dbReference type="SAM" id="MobiDB-lite"/>
    </source>
</evidence>
<dbReference type="NCBIfam" id="TIGR00225">
    <property type="entry name" value="prc"/>
    <property type="match status" value="1"/>
</dbReference>
<keyword evidence="4 5" id="KW-0720">Serine protease</keyword>
<dbReference type="SUPFAM" id="SSF52096">
    <property type="entry name" value="ClpP/crotonase"/>
    <property type="match status" value="1"/>
</dbReference>
<evidence type="ECO:0000259" key="7">
    <source>
        <dbReference type="PROSITE" id="PS50106"/>
    </source>
</evidence>
<evidence type="ECO:0000256" key="2">
    <source>
        <dbReference type="ARBA" id="ARBA00022670"/>
    </source>
</evidence>
<dbReference type="AlphaFoldDB" id="A0A290QFB2"/>
<dbReference type="Pfam" id="PF00595">
    <property type="entry name" value="PDZ"/>
    <property type="match status" value="1"/>
</dbReference>
<dbReference type="FunFam" id="3.90.226.10:FF:000090">
    <property type="entry name" value="Tail-specific protease"/>
    <property type="match status" value="1"/>
</dbReference>
<sequence>MTDFENHEIGEIFLSSITRLYDPHSTYFSAATFEDFAIQMRLQLVGIGALLGIEDDVCVIKELITGGPADLGKQLRPNDKIMAVSQDGAEPVEVTGMKLRKIVDMIRGKKGTKVSLTIKPAAATDPSERTQIHIIRDVVNLNSARARASIYEVPGASGKTTSLGVITLPAFYGPDGGSDGGDKASATRDVAELINQLKKAGIHGLVLDLRQNGGGLLSEAIDLTGLFIKQGPVVQVKNYYGEVKIDNDEDAAIAYTGPLAVLVSKFSASASEIVAGALQNYGRAIIIGDSSTHGKGSVQQLIEMKNAAPPMMLSRATGKAGAAKLTIQKFYLPDGHSTQLKGVVPDIILPSIEDLLPVGEKDLTRALVWDEIPSSNFEGHPLKSEVVSPLLNASNQRQKTLEEFAYQQKNIDWFRTKQDQKEISINLEDRRQQREADTAFRKLMREEKARLSKDEYASRDFTLGPPKTANIKPELTPEEIADGQETEEDAKKLDIHLREALRVVNDAIELAIKSARTFTDAPPLTAQAVKRS</sequence>
<dbReference type="EMBL" id="CP023344">
    <property type="protein sequence ID" value="ATC65930.1"/>
    <property type="molecule type" value="Genomic_DNA"/>
</dbReference>
<dbReference type="CDD" id="cd07560">
    <property type="entry name" value="Peptidase_S41_CPP"/>
    <property type="match status" value="1"/>
</dbReference>
<reference evidence="8 9" key="1">
    <citation type="submission" date="2017-09" db="EMBL/GenBank/DDBJ databases">
        <title>Complete genome sequence of Verrucomicrobial strain HZ-65, isolated from freshwater.</title>
        <authorList>
            <person name="Choi A."/>
        </authorList>
    </citation>
    <scope>NUCLEOTIDE SEQUENCE [LARGE SCALE GENOMIC DNA]</scope>
    <source>
        <strain evidence="8 9">HZ-65</strain>
    </source>
</reference>
<dbReference type="CDD" id="cd06782">
    <property type="entry name" value="cpPDZ_CPP-like"/>
    <property type="match status" value="1"/>
</dbReference>
<proteinExistence type="inferred from homology"/>
<dbReference type="Gene3D" id="3.90.226.10">
    <property type="entry name" value="2-enoyl-CoA Hydratase, Chain A, domain 1"/>
    <property type="match status" value="1"/>
</dbReference>
<dbReference type="GO" id="GO:0008236">
    <property type="term" value="F:serine-type peptidase activity"/>
    <property type="evidence" value="ECO:0007669"/>
    <property type="project" value="UniProtKB-KW"/>
</dbReference>
<feature type="compositionally biased region" description="Acidic residues" evidence="6">
    <location>
        <begin position="476"/>
        <end position="488"/>
    </location>
</feature>
<dbReference type="InterPro" id="IPR029045">
    <property type="entry name" value="ClpP/crotonase-like_dom_sf"/>
</dbReference>
<evidence type="ECO:0000256" key="4">
    <source>
        <dbReference type="ARBA" id="ARBA00022825"/>
    </source>
</evidence>
<dbReference type="KEGG" id="vbh:CMV30_01685"/>
<dbReference type="InterPro" id="IPR001478">
    <property type="entry name" value="PDZ"/>
</dbReference>
<dbReference type="OrthoDB" id="9812068at2"/>
<dbReference type="Proteomes" id="UP000217265">
    <property type="component" value="Chromosome"/>
</dbReference>
<dbReference type="SMART" id="SM00228">
    <property type="entry name" value="PDZ"/>
    <property type="match status" value="1"/>
</dbReference>
<dbReference type="InterPro" id="IPR020992">
    <property type="entry name" value="Tail_Prtase_C"/>
</dbReference>
<keyword evidence="3 5" id="KW-0378">Hydrolase</keyword>
<comment type="similarity">
    <text evidence="1 5">Belongs to the peptidase S41A family.</text>
</comment>
<organism evidence="8 9">
    <name type="scientific">Nibricoccus aquaticus</name>
    <dbReference type="NCBI Taxonomy" id="2576891"/>
    <lineage>
        <taxon>Bacteria</taxon>
        <taxon>Pseudomonadati</taxon>
        <taxon>Verrucomicrobiota</taxon>
        <taxon>Opitutia</taxon>
        <taxon>Opitutales</taxon>
        <taxon>Opitutaceae</taxon>
        <taxon>Nibricoccus</taxon>
    </lineage>
</organism>
<gene>
    <name evidence="8" type="ORF">CMV30_01685</name>
</gene>
<dbReference type="GO" id="GO:0004175">
    <property type="term" value="F:endopeptidase activity"/>
    <property type="evidence" value="ECO:0007669"/>
    <property type="project" value="TreeGrafter"/>
</dbReference>
<dbReference type="InterPro" id="IPR005151">
    <property type="entry name" value="Tail-specific_protease"/>
</dbReference>
<dbReference type="InterPro" id="IPR036034">
    <property type="entry name" value="PDZ_sf"/>
</dbReference>
<keyword evidence="9" id="KW-1185">Reference proteome</keyword>
<dbReference type="PANTHER" id="PTHR32060">
    <property type="entry name" value="TAIL-SPECIFIC PROTEASE"/>
    <property type="match status" value="1"/>
</dbReference>
<dbReference type="GO" id="GO:0006508">
    <property type="term" value="P:proteolysis"/>
    <property type="evidence" value="ECO:0007669"/>
    <property type="project" value="UniProtKB-KW"/>
</dbReference>
<dbReference type="PANTHER" id="PTHR32060:SF22">
    <property type="entry name" value="CARBOXYL-TERMINAL-PROCESSING PEPTIDASE 3, CHLOROPLASTIC"/>
    <property type="match status" value="1"/>
</dbReference>
<dbReference type="SMART" id="SM00245">
    <property type="entry name" value="TSPc"/>
    <property type="match status" value="1"/>
</dbReference>
<evidence type="ECO:0000313" key="8">
    <source>
        <dbReference type="EMBL" id="ATC65930.1"/>
    </source>
</evidence>
<dbReference type="GO" id="GO:0030288">
    <property type="term" value="C:outer membrane-bounded periplasmic space"/>
    <property type="evidence" value="ECO:0007669"/>
    <property type="project" value="TreeGrafter"/>
</dbReference>
<accession>A0A290QFB2</accession>
<dbReference type="InterPro" id="IPR004447">
    <property type="entry name" value="Peptidase_S41A"/>
</dbReference>
<protein>
    <submittedName>
        <fullName evidence="8">Tail-specific protease</fullName>
    </submittedName>
</protein>
<dbReference type="Pfam" id="PF11818">
    <property type="entry name" value="DUF3340"/>
    <property type="match status" value="1"/>
</dbReference>
<dbReference type="GO" id="GO:0007165">
    <property type="term" value="P:signal transduction"/>
    <property type="evidence" value="ECO:0007669"/>
    <property type="project" value="TreeGrafter"/>
</dbReference>
<evidence type="ECO:0000256" key="1">
    <source>
        <dbReference type="ARBA" id="ARBA00009179"/>
    </source>
</evidence>
<dbReference type="PROSITE" id="PS50106">
    <property type="entry name" value="PDZ"/>
    <property type="match status" value="1"/>
</dbReference>
<evidence type="ECO:0000313" key="9">
    <source>
        <dbReference type="Proteomes" id="UP000217265"/>
    </source>
</evidence>
<evidence type="ECO:0000256" key="5">
    <source>
        <dbReference type="RuleBase" id="RU004404"/>
    </source>
</evidence>